<accession>A0AAT9GM15</accession>
<feature type="domain" description="TPM" evidence="2">
    <location>
        <begin position="32"/>
        <end position="155"/>
    </location>
</feature>
<keyword evidence="1" id="KW-0812">Transmembrane</keyword>
<proteinExistence type="predicted"/>
<evidence type="ECO:0000259" key="2">
    <source>
        <dbReference type="Pfam" id="PF04536"/>
    </source>
</evidence>
<dbReference type="Gene3D" id="3.10.310.50">
    <property type="match status" value="1"/>
</dbReference>
<feature type="transmembrane region" description="Helical" evidence="1">
    <location>
        <begin position="178"/>
        <end position="197"/>
    </location>
</feature>
<dbReference type="PANTHER" id="PTHR30373">
    <property type="entry name" value="UPF0603 PROTEIN YGCG"/>
    <property type="match status" value="1"/>
</dbReference>
<dbReference type="Pfam" id="PF04536">
    <property type="entry name" value="TPM_phosphatase"/>
    <property type="match status" value="1"/>
</dbReference>
<dbReference type="PANTHER" id="PTHR30373:SF2">
    <property type="entry name" value="UPF0603 PROTEIN YGCG"/>
    <property type="match status" value="1"/>
</dbReference>
<reference evidence="3" key="1">
    <citation type="submission" date="2024-02" db="EMBL/GenBank/DDBJ databases">
        <title>Sediminibacterium planktonica sp. nov. and Sediminibacterium longus sp. nov., isolated from surface lake and river water.</title>
        <authorList>
            <person name="Watanabe K."/>
            <person name="Takemine S."/>
            <person name="Ishii Y."/>
            <person name="Ogata Y."/>
            <person name="Shindo C."/>
            <person name="Suda W."/>
        </authorList>
    </citation>
    <scope>NUCLEOTIDE SEQUENCE</scope>
    <source>
        <strain evidence="3">KACHI17</strain>
    </source>
</reference>
<keyword evidence="1" id="KW-0472">Membrane</keyword>
<dbReference type="InterPro" id="IPR007621">
    <property type="entry name" value="TPM_dom"/>
</dbReference>
<name>A0AAT9GM15_9BACT</name>
<evidence type="ECO:0000256" key="1">
    <source>
        <dbReference type="SAM" id="Phobius"/>
    </source>
</evidence>
<keyword evidence="1" id="KW-1133">Transmembrane helix</keyword>
<organism evidence="3">
    <name type="scientific">Sediminibacterium sp. KACHI17</name>
    <dbReference type="NCBI Taxonomy" id="1751071"/>
    <lineage>
        <taxon>Bacteria</taxon>
        <taxon>Pseudomonadati</taxon>
        <taxon>Bacteroidota</taxon>
        <taxon>Chitinophagia</taxon>
        <taxon>Chitinophagales</taxon>
        <taxon>Chitinophagaceae</taxon>
        <taxon>Sediminibacterium</taxon>
    </lineage>
</organism>
<protein>
    <recommendedName>
        <fullName evidence="2">TPM domain-containing protein</fullName>
    </recommendedName>
</protein>
<dbReference type="EMBL" id="AP029612">
    <property type="protein sequence ID" value="BFG71708.1"/>
    <property type="molecule type" value="Genomic_DNA"/>
</dbReference>
<sequence length="264" mass="27339">MKKLLLLFLTFCWLAVGVGQNILPKPNPPKLVNDAANVLSPEQRQILEQKLVALDDSTSNQIAVVLLKTLDGYPIEEYANQLFREWGIGNAKTNNGILLIAAIEDRKIRIEVGYGLEGAIPDVVASSIIRNEIGPNFKEGNFYRGIDKATDALAKAAAGEYKVKRERKGSGGTTGKSILTFVIILFVVLMIVARGGGGGGKGGGMMSRRGYGDIAEAIFWSSVLGGGRRSSGGGWGGGSGGFGGGGFGGFGGGSSGGGGASGGW</sequence>
<evidence type="ECO:0000313" key="3">
    <source>
        <dbReference type="EMBL" id="BFG71708.1"/>
    </source>
</evidence>
<dbReference type="AlphaFoldDB" id="A0AAT9GM15"/>
<gene>
    <name evidence="3" type="ORF">KACHI17_25890</name>
</gene>
<dbReference type="RefSeq" id="WP_353549331.1">
    <property type="nucleotide sequence ID" value="NZ_AP029612.1"/>
</dbReference>